<evidence type="ECO:0000313" key="2">
    <source>
        <dbReference type="EMBL" id="RGE69177.1"/>
    </source>
</evidence>
<dbReference type="EMBL" id="QVLU01000018">
    <property type="protein sequence ID" value="RGE69177.1"/>
    <property type="molecule type" value="Genomic_DNA"/>
</dbReference>
<proteinExistence type="predicted"/>
<protein>
    <submittedName>
        <fullName evidence="2">Uncharacterized protein</fullName>
    </submittedName>
</protein>
<organism evidence="2 3">
    <name type="scientific">Eisenbergiella massiliensis</name>
    <dbReference type="NCBI Taxonomy" id="1720294"/>
    <lineage>
        <taxon>Bacteria</taxon>
        <taxon>Bacillati</taxon>
        <taxon>Bacillota</taxon>
        <taxon>Clostridia</taxon>
        <taxon>Lachnospirales</taxon>
        <taxon>Lachnospiraceae</taxon>
        <taxon>Eisenbergiella</taxon>
    </lineage>
</organism>
<comment type="caution">
    <text evidence="2">The sequence shown here is derived from an EMBL/GenBank/DDBJ whole genome shotgun (WGS) entry which is preliminary data.</text>
</comment>
<accession>A0A3E3IQ31</accession>
<reference evidence="2 3" key="1">
    <citation type="submission" date="2018-08" db="EMBL/GenBank/DDBJ databases">
        <title>A genome reference for cultivated species of the human gut microbiota.</title>
        <authorList>
            <person name="Zou Y."/>
            <person name="Xue W."/>
            <person name="Luo G."/>
        </authorList>
    </citation>
    <scope>NUCLEOTIDE SEQUENCE [LARGE SCALE GENOMIC DNA]</scope>
    <source>
        <strain evidence="2 3">AF26-4BH</strain>
    </source>
</reference>
<evidence type="ECO:0000256" key="1">
    <source>
        <dbReference type="SAM" id="MobiDB-lite"/>
    </source>
</evidence>
<sequence>MGYKIPLHPSAARAAHTGTEDGGRFRAYSSRYTAKLRRMPLSLEGQVGEGRQVERGEREIDGIVGIN</sequence>
<gene>
    <name evidence="2" type="ORF">DWY69_19030</name>
</gene>
<dbReference type="AlphaFoldDB" id="A0A3E3IQ31"/>
<dbReference type="Proteomes" id="UP000261166">
    <property type="component" value="Unassembled WGS sequence"/>
</dbReference>
<name>A0A3E3IQ31_9FIRM</name>
<feature type="region of interest" description="Disordered" evidence="1">
    <location>
        <begin position="1"/>
        <end position="22"/>
    </location>
</feature>
<evidence type="ECO:0000313" key="3">
    <source>
        <dbReference type="Proteomes" id="UP000261166"/>
    </source>
</evidence>